<dbReference type="CDD" id="cd04681">
    <property type="entry name" value="NUDIX_Hydrolase"/>
    <property type="match status" value="1"/>
</dbReference>
<feature type="domain" description="Nudix hydrolase" evidence="4">
    <location>
        <begin position="31"/>
        <end position="166"/>
    </location>
</feature>
<accession>V5F516</accession>
<comment type="similarity">
    <text evidence="3">Belongs to the Nudix hydrolase family.</text>
</comment>
<sequence length="176" mass="19415">MLYCPACGAQRLAVHGNQFICSDCDFTFFQNMAAAVMAAVIKQDSQQQTQLLVATRSRDPGKGLWDLPGGFVDPDESAEFALHRELKEEIGAELASAQYLTSFPNTYPYKNVTYKTCDMVFIVTLADGAEVVANDDVESLQWLPLAEMDLSQFAFESTKRAVSAVQDKLLASERAQ</sequence>
<dbReference type="InterPro" id="IPR000086">
    <property type="entry name" value="NUDIX_hydrolase_dom"/>
</dbReference>
<dbReference type="RefSeq" id="WP_023404887.1">
    <property type="nucleotide sequence ID" value="NZ_BAUJ01000047.1"/>
</dbReference>
<proteinExistence type="inferred from homology"/>
<dbReference type="PROSITE" id="PS51462">
    <property type="entry name" value="NUDIX"/>
    <property type="match status" value="1"/>
</dbReference>
<dbReference type="Gene3D" id="3.90.79.10">
    <property type="entry name" value="Nucleoside Triphosphate Pyrophosphohydrolase"/>
    <property type="match status" value="1"/>
</dbReference>
<gene>
    <name evidence="5" type="ORF">VHA01S_047_00280</name>
</gene>
<dbReference type="PRINTS" id="PR00502">
    <property type="entry name" value="NUDIXFAMILY"/>
</dbReference>
<keyword evidence="2 3" id="KW-0378">Hydrolase</keyword>
<dbReference type="AlphaFoldDB" id="V5F516"/>
<dbReference type="PANTHER" id="PTHR43736:SF1">
    <property type="entry name" value="DIHYDRONEOPTERIN TRIPHOSPHATE DIPHOSPHATASE"/>
    <property type="match status" value="1"/>
</dbReference>
<dbReference type="PROSITE" id="PS00893">
    <property type="entry name" value="NUDIX_BOX"/>
    <property type="match status" value="1"/>
</dbReference>
<dbReference type="InterPro" id="IPR020084">
    <property type="entry name" value="NUDIX_hydrolase_CS"/>
</dbReference>
<dbReference type="Proteomes" id="UP000017800">
    <property type="component" value="Unassembled WGS sequence"/>
</dbReference>
<dbReference type="eggNOG" id="COG1051">
    <property type="taxonomic scope" value="Bacteria"/>
</dbReference>
<comment type="caution">
    <text evidence="5">The sequence shown here is derived from an EMBL/GenBank/DDBJ whole genome shotgun (WGS) entry which is preliminary data.</text>
</comment>
<name>V5F516_9VIBR</name>
<dbReference type="OrthoDB" id="542521at2"/>
<reference evidence="5 6" key="1">
    <citation type="submission" date="2013-10" db="EMBL/GenBank/DDBJ databases">
        <authorList>
            <person name="Ichikawa N."/>
            <person name="Kimura A."/>
            <person name="Ohji S."/>
            <person name="Hosoyama A."/>
            <person name="Fujita N."/>
        </authorList>
    </citation>
    <scope>NUCLEOTIDE SEQUENCE [LARGE SCALE GENOMIC DNA]</scope>
    <source>
        <strain evidence="5 6">NBRC 102217</strain>
    </source>
</reference>
<organism evidence="5 6">
    <name type="scientific">Vibrio halioticoli NBRC 102217</name>
    <dbReference type="NCBI Taxonomy" id="1219072"/>
    <lineage>
        <taxon>Bacteria</taxon>
        <taxon>Pseudomonadati</taxon>
        <taxon>Pseudomonadota</taxon>
        <taxon>Gammaproteobacteria</taxon>
        <taxon>Vibrionales</taxon>
        <taxon>Vibrionaceae</taxon>
        <taxon>Vibrio</taxon>
    </lineage>
</organism>
<protein>
    <recommendedName>
        <fullName evidence="4">Nudix hydrolase domain-containing protein</fullName>
    </recommendedName>
</protein>
<dbReference type="Pfam" id="PF00293">
    <property type="entry name" value="NUDIX"/>
    <property type="match status" value="1"/>
</dbReference>
<evidence type="ECO:0000256" key="3">
    <source>
        <dbReference type="RuleBase" id="RU003476"/>
    </source>
</evidence>
<keyword evidence="6" id="KW-1185">Reference proteome</keyword>
<evidence type="ECO:0000313" key="6">
    <source>
        <dbReference type="Proteomes" id="UP000017800"/>
    </source>
</evidence>
<reference evidence="5 6" key="2">
    <citation type="submission" date="2013-11" db="EMBL/GenBank/DDBJ databases">
        <title>Whole genome shotgun sequence of Vibrio halioticoli NBRC 102217.</title>
        <authorList>
            <person name="Isaki S."/>
            <person name="Kimura A."/>
            <person name="Ohji S."/>
            <person name="Hosoyama A."/>
            <person name="Fujita N."/>
            <person name="Hashimoto M."/>
            <person name="Hosoyama Y."/>
            <person name="Yamazoe A."/>
        </authorList>
    </citation>
    <scope>NUCLEOTIDE SEQUENCE [LARGE SCALE GENOMIC DNA]</scope>
    <source>
        <strain evidence="5 6">NBRC 102217</strain>
    </source>
</reference>
<evidence type="ECO:0000256" key="2">
    <source>
        <dbReference type="ARBA" id="ARBA00022801"/>
    </source>
</evidence>
<dbReference type="EMBL" id="BAUJ01000047">
    <property type="protein sequence ID" value="GAD90559.1"/>
    <property type="molecule type" value="Genomic_DNA"/>
</dbReference>
<dbReference type="InterPro" id="IPR020476">
    <property type="entry name" value="Nudix_hydrolase"/>
</dbReference>
<dbReference type="SUPFAM" id="SSF55811">
    <property type="entry name" value="Nudix"/>
    <property type="match status" value="1"/>
</dbReference>
<dbReference type="PANTHER" id="PTHR43736">
    <property type="entry name" value="ADP-RIBOSE PYROPHOSPHATASE"/>
    <property type="match status" value="1"/>
</dbReference>
<evidence type="ECO:0000259" key="4">
    <source>
        <dbReference type="PROSITE" id="PS51462"/>
    </source>
</evidence>
<evidence type="ECO:0000256" key="1">
    <source>
        <dbReference type="ARBA" id="ARBA00001946"/>
    </source>
</evidence>
<comment type="cofactor">
    <cofactor evidence="1">
        <name>Mg(2+)</name>
        <dbReference type="ChEBI" id="CHEBI:18420"/>
    </cofactor>
</comment>
<evidence type="ECO:0000313" key="5">
    <source>
        <dbReference type="EMBL" id="GAD90559.1"/>
    </source>
</evidence>
<dbReference type="InterPro" id="IPR015797">
    <property type="entry name" value="NUDIX_hydrolase-like_dom_sf"/>
</dbReference>
<dbReference type="GO" id="GO:0016787">
    <property type="term" value="F:hydrolase activity"/>
    <property type="evidence" value="ECO:0007669"/>
    <property type="project" value="UniProtKB-KW"/>
</dbReference>